<protein>
    <recommendedName>
        <fullName evidence="4">Outer membrane protein beta-barrel domain-containing protein</fullName>
    </recommendedName>
</protein>
<name>A0A917PI53_9DEIO</name>
<comment type="caution">
    <text evidence="2">The sequence shown here is derived from an EMBL/GenBank/DDBJ whole genome shotgun (WGS) entry which is preliminary data.</text>
</comment>
<evidence type="ECO:0000256" key="1">
    <source>
        <dbReference type="SAM" id="SignalP"/>
    </source>
</evidence>
<reference evidence="2" key="2">
    <citation type="submission" date="2020-09" db="EMBL/GenBank/DDBJ databases">
        <authorList>
            <person name="Sun Q."/>
            <person name="Ohkuma M."/>
        </authorList>
    </citation>
    <scope>NUCLEOTIDE SEQUENCE</scope>
    <source>
        <strain evidence="2">JCM 14371</strain>
    </source>
</reference>
<dbReference type="RefSeq" id="WP_188963561.1">
    <property type="nucleotide sequence ID" value="NZ_BMOE01000008.1"/>
</dbReference>
<organism evidence="2 3">
    <name type="scientific">Deinococcus aquiradiocola</name>
    <dbReference type="NCBI Taxonomy" id="393059"/>
    <lineage>
        <taxon>Bacteria</taxon>
        <taxon>Thermotogati</taxon>
        <taxon>Deinococcota</taxon>
        <taxon>Deinococci</taxon>
        <taxon>Deinococcales</taxon>
        <taxon>Deinococcaceae</taxon>
        <taxon>Deinococcus</taxon>
    </lineage>
</organism>
<feature type="chain" id="PRO_5036974912" description="Outer membrane protein beta-barrel domain-containing protein" evidence="1">
    <location>
        <begin position="21"/>
        <end position="156"/>
    </location>
</feature>
<reference evidence="2" key="1">
    <citation type="journal article" date="2014" name="Int. J. Syst. Evol. Microbiol.">
        <title>Complete genome sequence of Corynebacterium casei LMG S-19264T (=DSM 44701T), isolated from a smear-ripened cheese.</title>
        <authorList>
            <consortium name="US DOE Joint Genome Institute (JGI-PGF)"/>
            <person name="Walter F."/>
            <person name="Albersmeier A."/>
            <person name="Kalinowski J."/>
            <person name="Ruckert C."/>
        </authorList>
    </citation>
    <scope>NUCLEOTIDE SEQUENCE</scope>
    <source>
        <strain evidence="2">JCM 14371</strain>
    </source>
</reference>
<keyword evidence="1" id="KW-0732">Signal</keyword>
<sequence length="156" mass="15668">MKKTLLTLTALAALASTASAANYIGGSIGSGATIHYQSDLTSTSAVRYGLNLSFVGLSSSGLTLGGGVDYLNDVSNQGFGGLNPYYGFGLDAGVALGSVTGVSIYPHVLGGLKYNVSTPLSVFGELSAGPSITVANSNTGIGFGYGARIGVNYRLN</sequence>
<gene>
    <name evidence="2" type="ORF">GCM10008939_24450</name>
</gene>
<evidence type="ECO:0000313" key="2">
    <source>
        <dbReference type="EMBL" id="GGJ79692.1"/>
    </source>
</evidence>
<proteinExistence type="predicted"/>
<feature type="signal peptide" evidence="1">
    <location>
        <begin position="1"/>
        <end position="20"/>
    </location>
</feature>
<keyword evidence="3" id="KW-1185">Reference proteome</keyword>
<dbReference type="Proteomes" id="UP000635726">
    <property type="component" value="Unassembled WGS sequence"/>
</dbReference>
<evidence type="ECO:0008006" key="4">
    <source>
        <dbReference type="Google" id="ProtNLM"/>
    </source>
</evidence>
<accession>A0A917PI53</accession>
<dbReference type="EMBL" id="BMOE01000008">
    <property type="protein sequence ID" value="GGJ79692.1"/>
    <property type="molecule type" value="Genomic_DNA"/>
</dbReference>
<dbReference type="AlphaFoldDB" id="A0A917PI53"/>
<evidence type="ECO:0000313" key="3">
    <source>
        <dbReference type="Proteomes" id="UP000635726"/>
    </source>
</evidence>